<accession>A0A1G9XTH3</accession>
<gene>
    <name evidence="1" type="ORF">SAMN04488137_3001</name>
</gene>
<dbReference type="InterPro" id="IPR008554">
    <property type="entry name" value="Glutaredoxin-like"/>
</dbReference>
<organism evidence="1 2">
    <name type="scientific">Fictibacillus solisalsi</name>
    <dbReference type="NCBI Taxonomy" id="459525"/>
    <lineage>
        <taxon>Bacteria</taxon>
        <taxon>Bacillati</taxon>
        <taxon>Bacillota</taxon>
        <taxon>Bacilli</taxon>
        <taxon>Bacillales</taxon>
        <taxon>Fictibacillaceae</taxon>
        <taxon>Fictibacillus</taxon>
    </lineage>
</organism>
<proteinExistence type="predicted"/>
<protein>
    <submittedName>
        <fullName evidence="1">Glutaredoxin-like domain</fullName>
    </submittedName>
</protein>
<keyword evidence="2" id="KW-1185">Reference proteome</keyword>
<name>A0A1G9XTH3_9BACL</name>
<reference evidence="2" key="1">
    <citation type="submission" date="2016-10" db="EMBL/GenBank/DDBJ databases">
        <authorList>
            <person name="Varghese N."/>
            <person name="Submissions S."/>
        </authorList>
    </citation>
    <scope>NUCLEOTIDE SEQUENCE [LARGE SCALE GENOMIC DNA]</scope>
    <source>
        <strain evidence="2">CGMCC 1.6854</strain>
    </source>
</reference>
<evidence type="ECO:0000313" key="2">
    <source>
        <dbReference type="Proteomes" id="UP000199544"/>
    </source>
</evidence>
<dbReference type="Gene3D" id="3.40.30.10">
    <property type="entry name" value="Glutaredoxin"/>
    <property type="match status" value="1"/>
</dbReference>
<dbReference type="STRING" id="459525.SAMN04488137_3001"/>
<sequence>MSPITISFYTKKHCPLCDKAHMILKELQEEMPLEIRKIDIYQSDELIEKYGLMIPVIAAEGEELQYGQINKESLRKRLLTINK</sequence>
<dbReference type="Proteomes" id="UP000199544">
    <property type="component" value="Unassembled WGS sequence"/>
</dbReference>
<dbReference type="Pfam" id="PF05768">
    <property type="entry name" value="Glrx-like"/>
    <property type="match status" value="1"/>
</dbReference>
<dbReference type="AlphaFoldDB" id="A0A1G9XTH3"/>
<evidence type="ECO:0000313" key="1">
    <source>
        <dbReference type="EMBL" id="SDN00122.1"/>
    </source>
</evidence>
<dbReference type="SUPFAM" id="SSF52833">
    <property type="entry name" value="Thioredoxin-like"/>
    <property type="match status" value="1"/>
</dbReference>
<dbReference type="PANTHER" id="PTHR33558">
    <property type="entry name" value="GLUTAREDOXIN-LIKE PROTEIN C5ORF63 HOMOLOG"/>
    <property type="match status" value="1"/>
</dbReference>
<dbReference type="InterPro" id="IPR052565">
    <property type="entry name" value="Glutaredoxin-like_YDR286C"/>
</dbReference>
<dbReference type="EMBL" id="FNHW01000001">
    <property type="protein sequence ID" value="SDN00122.1"/>
    <property type="molecule type" value="Genomic_DNA"/>
</dbReference>
<dbReference type="RefSeq" id="WP_425284683.1">
    <property type="nucleotide sequence ID" value="NZ_FNHW01000001.1"/>
</dbReference>
<dbReference type="InterPro" id="IPR036249">
    <property type="entry name" value="Thioredoxin-like_sf"/>
</dbReference>
<dbReference type="PANTHER" id="PTHR33558:SF1">
    <property type="entry name" value="GLUTAREDOXIN-LIKE PROTEIN C5ORF63 HOMOLOG"/>
    <property type="match status" value="1"/>
</dbReference>